<evidence type="ECO:0000256" key="5">
    <source>
        <dbReference type="SAM" id="MobiDB-lite"/>
    </source>
</evidence>
<dbReference type="AlphaFoldDB" id="A0A6M8B6S0"/>
<dbReference type="GO" id="GO:0070273">
    <property type="term" value="F:phosphatidylinositol-4-phosphate binding"/>
    <property type="evidence" value="ECO:0007669"/>
    <property type="project" value="InterPro"/>
</dbReference>
<organism evidence="6 7">
    <name type="scientific">Actinomyces marmotae</name>
    <dbReference type="NCBI Taxonomy" id="2737173"/>
    <lineage>
        <taxon>Bacteria</taxon>
        <taxon>Bacillati</taxon>
        <taxon>Actinomycetota</taxon>
        <taxon>Actinomycetes</taxon>
        <taxon>Actinomycetales</taxon>
        <taxon>Actinomycetaceae</taxon>
        <taxon>Actinomyces</taxon>
    </lineage>
</organism>
<dbReference type="RefSeq" id="WP_159524548.1">
    <property type="nucleotide sequence ID" value="NZ_CP053642.1"/>
</dbReference>
<evidence type="ECO:0000256" key="4">
    <source>
        <dbReference type="ARBA" id="ARBA00023136"/>
    </source>
</evidence>
<dbReference type="InterPro" id="IPR008628">
    <property type="entry name" value="GPP34-like"/>
</dbReference>
<name>A0A6M8B6S0_9ACTO</name>
<dbReference type="InterPro" id="IPR038261">
    <property type="entry name" value="GPP34-like_sf"/>
</dbReference>
<dbReference type="Proteomes" id="UP000504752">
    <property type="component" value="Chromosome"/>
</dbReference>
<gene>
    <name evidence="6" type="ORF">HPC72_00430</name>
</gene>
<evidence type="ECO:0000256" key="3">
    <source>
        <dbReference type="ARBA" id="ARBA00023121"/>
    </source>
</evidence>
<keyword evidence="3" id="KW-0446">Lipid-binding</keyword>
<dbReference type="KEGG" id="amam:HPC72_00430"/>
<keyword evidence="2" id="KW-0333">Golgi apparatus</keyword>
<keyword evidence="4" id="KW-0472">Membrane</keyword>
<keyword evidence="7" id="KW-1185">Reference proteome</keyword>
<evidence type="ECO:0000313" key="6">
    <source>
        <dbReference type="EMBL" id="QKD78933.1"/>
    </source>
</evidence>
<dbReference type="Pfam" id="PF05719">
    <property type="entry name" value="GPP34"/>
    <property type="match status" value="1"/>
</dbReference>
<feature type="compositionally biased region" description="Low complexity" evidence="5">
    <location>
        <begin position="116"/>
        <end position="134"/>
    </location>
</feature>
<sequence>MLIVESLLLLLTEDSGRPEGWSSDNDLMLRGALLSDLMLAGRIEADTARTARRPRMRIVDATPTGHPVLDDALAVLSAKNGKRISSALTWDDLRPHDAAGTSLVKAGVLTKSTGATPGAAVEPVEPAAPTGAAPSAVPAFPTRDPRPEAELRERLYGEIAGTRAPDAQDSALLTLLQSTDAAWRILRAERTGLRRSGLAQRIKEIAEQAPVTGAIKEAIASISSAVGVISARTRSAAAAT</sequence>
<dbReference type="Gene3D" id="1.10.3630.10">
    <property type="entry name" value="yeast vps74-n-term truncation variant domain like"/>
    <property type="match status" value="2"/>
</dbReference>
<dbReference type="GO" id="GO:0012505">
    <property type="term" value="C:endomembrane system"/>
    <property type="evidence" value="ECO:0007669"/>
    <property type="project" value="UniProtKB-ARBA"/>
</dbReference>
<accession>A0A6M8B6S0</accession>
<reference evidence="6 7" key="1">
    <citation type="submission" date="2020-05" db="EMBL/GenBank/DDBJ databases">
        <title>Actinomyces sp. zg-325.</title>
        <authorList>
            <person name="Yang C."/>
        </authorList>
    </citation>
    <scope>NUCLEOTIDE SEQUENCE [LARGE SCALE GENOMIC DNA]</scope>
    <source>
        <strain evidence="7">zg-325</strain>
    </source>
</reference>
<evidence type="ECO:0000313" key="7">
    <source>
        <dbReference type="Proteomes" id="UP000504752"/>
    </source>
</evidence>
<dbReference type="GO" id="GO:0005737">
    <property type="term" value="C:cytoplasm"/>
    <property type="evidence" value="ECO:0007669"/>
    <property type="project" value="UniProtKB-ARBA"/>
</dbReference>
<dbReference type="EMBL" id="CP053642">
    <property type="protein sequence ID" value="QKD78933.1"/>
    <property type="molecule type" value="Genomic_DNA"/>
</dbReference>
<evidence type="ECO:0000256" key="2">
    <source>
        <dbReference type="ARBA" id="ARBA00023034"/>
    </source>
</evidence>
<comment type="subcellular location">
    <subcellularLocation>
        <location evidence="1">Golgi apparatus membrane</location>
        <topology evidence="1">Peripheral membrane protein</topology>
        <orientation evidence="1">Cytoplasmic side</orientation>
    </subcellularLocation>
</comment>
<protein>
    <submittedName>
        <fullName evidence="6">GPP34 family phosphoprotein</fullName>
    </submittedName>
</protein>
<feature type="region of interest" description="Disordered" evidence="5">
    <location>
        <begin position="116"/>
        <end position="145"/>
    </location>
</feature>
<proteinExistence type="predicted"/>
<evidence type="ECO:0000256" key="1">
    <source>
        <dbReference type="ARBA" id="ARBA00004255"/>
    </source>
</evidence>